<evidence type="ECO:0000256" key="5">
    <source>
        <dbReference type="ARBA" id="ARBA00022723"/>
    </source>
</evidence>
<comment type="cofactor">
    <cofactor evidence="2">
        <name>Zn(2+)</name>
        <dbReference type="ChEBI" id="CHEBI:29105"/>
    </cofactor>
</comment>
<feature type="signal peptide" evidence="11">
    <location>
        <begin position="1"/>
        <end position="27"/>
    </location>
</feature>
<dbReference type="AlphaFoldDB" id="A0AAW1K9W2"/>
<name>A0AAW1K9W2_SAPOF</name>
<evidence type="ECO:0000256" key="11">
    <source>
        <dbReference type="RuleBase" id="RU361203"/>
    </source>
</evidence>
<evidence type="ECO:0000313" key="15">
    <source>
        <dbReference type="EMBL" id="KAK9715146.1"/>
    </source>
</evidence>
<dbReference type="FunFam" id="2.60.40.380:FF:000001">
    <property type="entry name" value="Fe(3+)-Zn(2+) purple acid phosphatase"/>
    <property type="match status" value="1"/>
</dbReference>
<reference evidence="15" key="1">
    <citation type="submission" date="2024-03" db="EMBL/GenBank/DDBJ databases">
        <title>WGS assembly of Saponaria officinalis var. Norfolk2.</title>
        <authorList>
            <person name="Jenkins J."/>
            <person name="Shu S."/>
            <person name="Grimwood J."/>
            <person name="Barry K."/>
            <person name="Goodstein D."/>
            <person name="Schmutz J."/>
            <person name="Leebens-Mack J."/>
            <person name="Osbourn A."/>
        </authorList>
    </citation>
    <scope>NUCLEOTIDE SEQUENCE [LARGE SCALE GENOMIC DNA]</scope>
    <source>
        <strain evidence="15">JIC</strain>
    </source>
</reference>
<evidence type="ECO:0000259" key="13">
    <source>
        <dbReference type="Pfam" id="PF14008"/>
    </source>
</evidence>
<dbReference type="Gene3D" id="2.60.40.380">
    <property type="entry name" value="Purple acid phosphatase-like, N-terminal"/>
    <property type="match status" value="1"/>
</dbReference>
<dbReference type="Gene3D" id="3.60.21.10">
    <property type="match status" value="1"/>
</dbReference>
<dbReference type="InterPro" id="IPR004843">
    <property type="entry name" value="Calcineurin-like_PHP"/>
</dbReference>
<keyword evidence="9" id="KW-0408">Iron</keyword>
<feature type="chain" id="PRO_5043100169" description="Purple acid phosphatase" evidence="11">
    <location>
        <begin position="28"/>
        <end position="461"/>
    </location>
</feature>
<keyword evidence="16" id="KW-1185">Reference proteome</keyword>
<evidence type="ECO:0000256" key="10">
    <source>
        <dbReference type="ARBA" id="ARBA00023180"/>
    </source>
</evidence>
<dbReference type="InterPro" id="IPR039331">
    <property type="entry name" value="PAPs-like"/>
</dbReference>
<keyword evidence="10" id="KW-0325">Glycoprotein</keyword>
<feature type="domain" description="Purple acid phosphatase N-terminal" evidence="14">
    <location>
        <begin position="61"/>
        <end position="153"/>
    </location>
</feature>
<evidence type="ECO:0000256" key="3">
    <source>
        <dbReference type="ARBA" id="ARBA00001962"/>
    </source>
</evidence>
<dbReference type="PANTHER" id="PTHR22953">
    <property type="entry name" value="ACID PHOSPHATASE RELATED"/>
    <property type="match status" value="1"/>
</dbReference>
<dbReference type="GO" id="GO:0046872">
    <property type="term" value="F:metal ion binding"/>
    <property type="evidence" value="ECO:0007669"/>
    <property type="project" value="UniProtKB-KW"/>
</dbReference>
<comment type="catalytic activity">
    <reaction evidence="1 11">
        <text>a phosphate monoester + H2O = an alcohol + phosphate</text>
        <dbReference type="Rhea" id="RHEA:15017"/>
        <dbReference type="ChEBI" id="CHEBI:15377"/>
        <dbReference type="ChEBI" id="CHEBI:30879"/>
        <dbReference type="ChEBI" id="CHEBI:43474"/>
        <dbReference type="ChEBI" id="CHEBI:67140"/>
        <dbReference type="EC" id="3.1.3.2"/>
    </reaction>
</comment>
<dbReference type="CDD" id="cd00839">
    <property type="entry name" value="MPP_PAPs"/>
    <property type="match status" value="1"/>
</dbReference>
<sequence>MINKMVISKVSVVVVAVILVISNVGESSSSLTSSYARLDPPSTDIPLDSPLFASPLGYNAPQQVHITQGDYDGKAVIISWLTANEPGNAMVYYGTSANKLSFTAKATVNSYSFKDYKSGYIHHCLVDNLQYNTKYYYKIMGSGSSSRQFWFQTPPKIGPDSSYTFGIIGDLGQTNHSLSTLQHYMESEGQSVLFVGDLSYADRHNDVAREVGMRWDTWARLVEPNTAYQPWLWSTGNHDQELFPELGLGNDFYQFKMRYPTPYLASGSANPLWYAVRRASAHIIVLSSYSPFVKYTSQYKWLEAELKKVDRNMTPWLIVVMHAPWYNTNTAHYMEGESMRAAYEQWFLDYKVDLVLAGHVHSYERSHRVSNAKYNISNAACTPVLHNTAPMYINVGDGGNSEGISGEYIFPQPNYSAFREASFGHAILEIKNKTHAYYHWHRNDAGNKVTADSVVLQNQYW</sequence>
<dbReference type="InterPro" id="IPR029052">
    <property type="entry name" value="Metallo-depent_PP-like"/>
</dbReference>
<evidence type="ECO:0000256" key="8">
    <source>
        <dbReference type="ARBA" id="ARBA00022833"/>
    </source>
</evidence>
<proteinExistence type="inferred from homology"/>
<keyword evidence="7 11" id="KW-0378">Hydrolase</keyword>
<dbReference type="PANTHER" id="PTHR22953:SF157">
    <property type="entry name" value="PURPLE ACID PHOSPHATASE"/>
    <property type="match status" value="1"/>
</dbReference>
<dbReference type="InterPro" id="IPR008963">
    <property type="entry name" value="Purple_acid_Pase-like_N"/>
</dbReference>
<evidence type="ECO:0000256" key="9">
    <source>
        <dbReference type="ARBA" id="ARBA00023004"/>
    </source>
</evidence>
<organism evidence="15 16">
    <name type="scientific">Saponaria officinalis</name>
    <name type="common">Common soapwort</name>
    <name type="synonym">Lychnis saponaria</name>
    <dbReference type="NCBI Taxonomy" id="3572"/>
    <lineage>
        <taxon>Eukaryota</taxon>
        <taxon>Viridiplantae</taxon>
        <taxon>Streptophyta</taxon>
        <taxon>Embryophyta</taxon>
        <taxon>Tracheophyta</taxon>
        <taxon>Spermatophyta</taxon>
        <taxon>Magnoliopsida</taxon>
        <taxon>eudicotyledons</taxon>
        <taxon>Gunneridae</taxon>
        <taxon>Pentapetalae</taxon>
        <taxon>Caryophyllales</taxon>
        <taxon>Caryophyllaceae</taxon>
        <taxon>Caryophylleae</taxon>
        <taxon>Saponaria</taxon>
    </lineage>
</organism>
<protein>
    <recommendedName>
        <fullName evidence="11">Purple acid phosphatase</fullName>
        <ecNumber evidence="11">3.1.3.2</ecNumber>
    </recommendedName>
</protein>
<feature type="domain" description="Calcineurin-like phosphoesterase" evidence="12">
    <location>
        <begin position="164"/>
        <end position="363"/>
    </location>
</feature>
<dbReference type="Pfam" id="PF00149">
    <property type="entry name" value="Metallophos"/>
    <property type="match status" value="1"/>
</dbReference>
<dbReference type="InterPro" id="IPR025733">
    <property type="entry name" value="PAPs_C"/>
</dbReference>
<evidence type="ECO:0000259" key="14">
    <source>
        <dbReference type="Pfam" id="PF16656"/>
    </source>
</evidence>
<gene>
    <name evidence="15" type="ORF">RND81_06G145900</name>
</gene>
<dbReference type="InterPro" id="IPR041792">
    <property type="entry name" value="MPP_PAP"/>
</dbReference>
<evidence type="ECO:0000256" key="2">
    <source>
        <dbReference type="ARBA" id="ARBA00001947"/>
    </source>
</evidence>
<keyword evidence="5" id="KW-0479">Metal-binding</keyword>
<evidence type="ECO:0000256" key="7">
    <source>
        <dbReference type="ARBA" id="ARBA00022801"/>
    </source>
</evidence>
<keyword evidence="6 11" id="KW-0732">Signal</keyword>
<dbReference type="GO" id="GO:0003993">
    <property type="term" value="F:acid phosphatase activity"/>
    <property type="evidence" value="ECO:0007669"/>
    <property type="project" value="UniProtKB-EC"/>
</dbReference>
<evidence type="ECO:0000256" key="4">
    <source>
        <dbReference type="ARBA" id="ARBA00008723"/>
    </source>
</evidence>
<comment type="similarity">
    <text evidence="4 11">Belongs to the metallophosphoesterase superfamily. Purple acid phosphatase family.</text>
</comment>
<dbReference type="Proteomes" id="UP001443914">
    <property type="component" value="Unassembled WGS sequence"/>
</dbReference>
<keyword evidence="8" id="KW-0862">Zinc</keyword>
<comment type="caution">
    <text evidence="15">The sequence shown here is derived from an EMBL/GenBank/DDBJ whole genome shotgun (WGS) entry which is preliminary data.</text>
</comment>
<dbReference type="SUPFAM" id="SSF56300">
    <property type="entry name" value="Metallo-dependent phosphatases"/>
    <property type="match status" value="1"/>
</dbReference>
<dbReference type="InterPro" id="IPR015914">
    <property type="entry name" value="PAPs_N"/>
</dbReference>
<dbReference type="EC" id="3.1.3.2" evidence="11"/>
<evidence type="ECO:0000256" key="1">
    <source>
        <dbReference type="ARBA" id="ARBA00000032"/>
    </source>
</evidence>
<evidence type="ECO:0000259" key="12">
    <source>
        <dbReference type="Pfam" id="PF00149"/>
    </source>
</evidence>
<accession>A0AAW1K9W2</accession>
<feature type="domain" description="Purple acid phosphatase C-terminal" evidence="13">
    <location>
        <begin position="389"/>
        <end position="449"/>
    </location>
</feature>
<dbReference type="Pfam" id="PF16656">
    <property type="entry name" value="Pur_ac_phosph_N"/>
    <property type="match status" value="1"/>
</dbReference>
<dbReference type="FunFam" id="3.60.21.10:FF:000034">
    <property type="entry name" value="Fe(3+)-Zn(2+) purple acid phosphatase"/>
    <property type="match status" value="1"/>
</dbReference>
<dbReference type="EMBL" id="JBDFQZ010000006">
    <property type="protein sequence ID" value="KAK9715146.1"/>
    <property type="molecule type" value="Genomic_DNA"/>
</dbReference>
<evidence type="ECO:0000313" key="16">
    <source>
        <dbReference type="Proteomes" id="UP001443914"/>
    </source>
</evidence>
<dbReference type="SUPFAM" id="SSF49363">
    <property type="entry name" value="Purple acid phosphatase, N-terminal domain"/>
    <property type="match status" value="1"/>
</dbReference>
<evidence type="ECO:0000256" key="6">
    <source>
        <dbReference type="ARBA" id="ARBA00022729"/>
    </source>
</evidence>
<comment type="cofactor">
    <cofactor evidence="3">
        <name>Fe cation</name>
        <dbReference type="ChEBI" id="CHEBI:24875"/>
    </cofactor>
</comment>
<dbReference type="Pfam" id="PF14008">
    <property type="entry name" value="Metallophos_C"/>
    <property type="match status" value="1"/>
</dbReference>